<sequence length="658" mass="69778">MPPLRAEPPSAARLPGGPAELTDAERAEAALSEHYARLTRIGYLLLPPSLGRNRRVLTAHWLVQRSLPRAHAPEHTGSLPGEHEDPGCAYAYVRLRVVRSALTAGLPLRRFARPRRAQLPPLLPQVWGLRLFPHSCGTDALALERALSEVSGAGRAAHVLRGLEGLTDEEVGQVLRAAGVADPRAALAEADRLTAPHALLASPEFDPCALQVRPTDLLRRRRRARTVRAGLCALLVCGTLVLLPRDGLGGRPTASGPPSASGTTAGHAPDPAAVRRVPSEAWRSAGRYDFTVWPTRGDRAQDAGLLGRALAAWAGPRAGVASSHTPGTPVGPPVGPPQLLYAGDVGPASVVLFHDGPRVVRYAEPRGTGPSRGQDPSWGAVVDFARVDGADEVSASALVVQRRDGRVRYLTAPWVRGVLVRDLRAPHDPARALRRRADGVTDPLPGPQGDTPDCASWHALEVRDGTASRLMTDLGELTPARLTSGPPSAPHDVSDRADRESWARTACLLRTVRANGVRSVNSWAYARQPLPESGGSALWLCTRAETWRGAGSRVLAQFQAPPELSGGAAASGAVAARAEDTPDCGPRRPRVLAGVLWKSDAGRWYVLAAGSRQFVSVAATGGVEGRARGRLLAVPAQEGDRARLDGLLADGTRVRALR</sequence>
<name>A0ABS6TJ52_STRHA</name>
<feature type="region of interest" description="Disordered" evidence="1">
    <location>
        <begin position="251"/>
        <end position="277"/>
    </location>
</feature>
<dbReference type="Proteomes" id="UP000735541">
    <property type="component" value="Unassembled WGS sequence"/>
</dbReference>
<keyword evidence="3" id="KW-1185">Reference proteome</keyword>
<evidence type="ECO:0000256" key="1">
    <source>
        <dbReference type="SAM" id="MobiDB-lite"/>
    </source>
</evidence>
<organism evidence="2 3">
    <name type="scientific">Streptomyces halstedii</name>
    <dbReference type="NCBI Taxonomy" id="1944"/>
    <lineage>
        <taxon>Bacteria</taxon>
        <taxon>Bacillati</taxon>
        <taxon>Actinomycetota</taxon>
        <taxon>Actinomycetes</taxon>
        <taxon>Kitasatosporales</taxon>
        <taxon>Streptomycetaceae</taxon>
        <taxon>Streptomyces</taxon>
    </lineage>
</organism>
<evidence type="ECO:0000313" key="2">
    <source>
        <dbReference type="EMBL" id="MBV7668295.1"/>
    </source>
</evidence>
<evidence type="ECO:0008006" key="4">
    <source>
        <dbReference type="Google" id="ProtNLM"/>
    </source>
</evidence>
<dbReference type="EMBL" id="JAHUVW010000001">
    <property type="protein sequence ID" value="MBV7668295.1"/>
    <property type="molecule type" value="Genomic_DNA"/>
</dbReference>
<reference evidence="2 3" key="1">
    <citation type="submission" date="2021-07" db="EMBL/GenBank/DDBJ databases">
        <title>Sequencing Streptomyces halstedii LGO-A4 genome an citrus endophytic actinomycete.</title>
        <authorList>
            <person name="Samborskyy M."/>
            <person name="Scott N."/>
            <person name="Deglau R."/>
            <person name="Dickens S."/>
            <person name="Oliveira L.G."/>
        </authorList>
    </citation>
    <scope>NUCLEOTIDE SEQUENCE [LARGE SCALE GENOMIC DNA]</scope>
    <source>
        <strain evidence="2 3">LGO-A4</strain>
    </source>
</reference>
<feature type="region of interest" description="Disordered" evidence="1">
    <location>
        <begin position="478"/>
        <end position="497"/>
    </location>
</feature>
<proteinExistence type="predicted"/>
<dbReference type="RefSeq" id="WP_228867092.1">
    <property type="nucleotide sequence ID" value="NZ_JAHUVW010000001.1"/>
</dbReference>
<accession>A0ABS6TJ52</accession>
<evidence type="ECO:0000313" key="3">
    <source>
        <dbReference type="Proteomes" id="UP000735541"/>
    </source>
</evidence>
<comment type="caution">
    <text evidence="2">The sequence shown here is derived from an EMBL/GenBank/DDBJ whole genome shotgun (WGS) entry which is preliminary data.</text>
</comment>
<protein>
    <recommendedName>
        <fullName evidence="4">DNA-directed RNA polymerase specialized sigma24 family protein</fullName>
    </recommendedName>
</protein>
<gene>
    <name evidence="2" type="ORF">STHAL_02090</name>
</gene>